<dbReference type="Gene3D" id="2.40.170.20">
    <property type="entry name" value="TonB-dependent receptor, beta-barrel domain"/>
    <property type="match status" value="2"/>
</dbReference>
<evidence type="ECO:0000259" key="14">
    <source>
        <dbReference type="Pfam" id="PF00593"/>
    </source>
</evidence>
<sequence length="797" mass="85470">MSTSRHLARLALALTVSTATVHAQSASEAPSDVISLEAVEVTSQLRVQEIQDVPIPVTALTGSALEAYGIRQYKDLAPFVPGFMVQEQSPNNPGINIRGVTTDSGDPRSETRVSLFQDGVSISRSRGSVVELFDMERVEVLKGPQGTLFGRGAEIGAVSLIQRKAQNTTAARLTAGFGNFNRTEIEGMVNAPIVADQLFGRVAFTAVQHDGTIDNVADGSTLNGKDTQAVRASLRWQPQPTTTVDLILNYQVDTPPGTSFKSGTIAPPGGDTSPYTFAALNRGRDLYIDRSVWGATLLIDHELAGAWSLSSITGWRKFDSFEQFDADGSFVPLLEFAEDATGDQFSQEFRLNYKNGGPFVGFIGAGYFHETGSQVVPFYGNEQQIWPFLSGNFRDGIIAAGVPAALANAAIPAVNPFAPVSAYPASMALFANPALPPSLQGLAFLAGVPLKGSHVEEYANHGETTAWDLFADGTYQLTDRLELTGGVRFTAEDITSGYEASRLSSTPSTVGFILGGGENIVFTPTNGVLEASDDSTGWVGRVSARYSLNDLTSAYASVSRGRRPNAITIDATGTPNYLKEEIVWNYEVGVKGVSANRRINWSAAAFTYNYNNFQTTIADPSTPGRFIATDAGNATGTGFEATFQGAVTDTITLFASYGYTDATFDETGDNGQPQEFAGYSFRLTARNTAALGATLNFPLGNNGNLWLTPVVQYKSKHYFDDNNAMFGGILSEDGYTLLNLRAGWRSPNGRWEIGAWAQNLTDEDYLIDAGNTGGSFGIPTFIAGSPRLWGLNATFNY</sequence>
<dbReference type="InterPro" id="IPR036942">
    <property type="entry name" value="Beta-barrel_TonB_sf"/>
</dbReference>
<organism evidence="16 17">
    <name type="scientific">Actomonas aquatica</name>
    <dbReference type="NCBI Taxonomy" id="2866162"/>
    <lineage>
        <taxon>Bacteria</taxon>
        <taxon>Pseudomonadati</taxon>
        <taxon>Verrucomicrobiota</taxon>
        <taxon>Opitutia</taxon>
        <taxon>Opitutales</taxon>
        <taxon>Opitutaceae</taxon>
        <taxon>Actomonas</taxon>
    </lineage>
</organism>
<evidence type="ECO:0000256" key="2">
    <source>
        <dbReference type="ARBA" id="ARBA00022448"/>
    </source>
</evidence>
<dbReference type="Proteomes" id="UP000738431">
    <property type="component" value="Chromosome"/>
</dbReference>
<feature type="signal peptide" evidence="13">
    <location>
        <begin position="1"/>
        <end position="23"/>
    </location>
</feature>
<dbReference type="InterPro" id="IPR000531">
    <property type="entry name" value="Beta-barrel_TonB"/>
</dbReference>
<feature type="domain" description="TonB-dependent receptor-like beta-barrel" evidence="14">
    <location>
        <begin position="249"/>
        <end position="760"/>
    </location>
</feature>
<keyword evidence="3 11" id="KW-1134">Transmembrane beta strand</keyword>
<keyword evidence="10 11" id="KW-0998">Cell outer membrane</keyword>
<evidence type="ECO:0000259" key="15">
    <source>
        <dbReference type="Pfam" id="PF07715"/>
    </source>
</evidence>
<evidence type="ECO:0000256" key="9">
    <source>
        <dbReference type="ARBA" id="ARBA00023136"/>
    </source>
</evidence>
<feature type="domain" description="TonB-dependent receptor plug" evidence="15">
    <location>
        <begin position="50"/>
        <end position="154"/>
    </location>
</feature>
<dbReference type="InterPro" id="IPR012910">
    <property type="entry name" value="Plug_dom"/>
</dbReference>
<dbReference type="PROSITE" id="PS52016">
    <property type="entry name" value="TONB_DEPENDENT_REC_3"/>
    <property type="match status" value="1"/>
</dbReference>
<evidence type="ECO:0000313" key="16">
    <source>
        <dbReference type="EMBL" id="WRQ87481.1"/>
    </source>
</evidence>
<evidence type="ECO:0000256" key="5">
    <source>
        <dbReference type="ARBA" id="ARBA00022692"/>
    </source>
</evidence>
<keyword evidence="13" id="KW-0732">Signal</keyword>
<evidence type="ECO:0000256" key="12">
    <source>
        <dbReference type="RuleBase" id="RU003357"/>
    </source>
</evidence>
<evidence type="ECO:0000256" key="8">
    <source>
        <dbReference type="ARBA" id="ARBA00023077"/>
    </source>
</evidence>
<accession>A0ABZ1C7P1</accession>
<keyword evidence="8 12" id="KW-0798">TonB box</keyword>
<evidence type="ECO:0000256" key="11">
    <source>
        <dbReference type="PROSITE-ProRule" id="PRU01360"/>
    </source>
</evidence>
<dbReference type="EMBL" id="CP139781">
    <property type="protein sequence ID" value="WRQ87481.1"/>
    <property type="molecule type" value="Genomic_DNA"/>
</dbReference>
<reference evidence="16 17" key="2">
    <citation type="submission" date="2023-12" db="EMBL/GenBank/DDBJ databases">
        <title>Description of an unclassified Opitutus bacterium of Verrucomicrobiota.</title>
        <authorList>
            <person name="Zhang D.-F."/>
        </authorList>
    </citation>
    <scope>NUCLEOTIDE SEQUENCE [LARGE SCALE GENOMIC DNA]</scope>
    <source>
        <strain evidence="16 17">WL0086</strain>
    </source>
</reference>
<protein>
    <submittedName>
        <fullName evidence="16">TonB-dependent receptor</fullName>
    </submittedName>
</protein>
<dbReference type="Pfam" id="PF07715">
    <property type="entry name" value="Plug"/>
    <property type="match status" value="1"/>
</dbReference>
<dbReference type="SUPFAM" id="SSF56935">
    <property type="entry name" value="Porins"/>
    <property type="match status" value="1"/>
</dbReference>
<comment type="subcellular location">
    <subcellularLocation>
        <location evidence="1 11">Cell outer membrane</location>
        <topology evidence="1 11">Multi-pass membrane protein</topology>
    </subcellularLocation>
</comment>
<keyword evidence="6" id="KW-0408">Iron</keyword>
<keyword evidence="5 11" id="KW-0812">Transmembrane</keyword>
<feature type="chain" id="PRO_5045938216" evidence="13">
    <location>
        <begin position="24"/>
        <end position="797"/>
    </location>
</feature>
<comment type="similarity">
    <text evidence="11 12">Belongs to the TonB-dependent receptor family.</text>
</comment>
<evidence type="ECO:0000313" key="17">
    <source>
        <dbReference type="Proteomes" id="UP000738431"/>
    </source>
</evidence>
<evidence type="ECO:0000256" key="4">
    <source>
        <dbReference type="ARBA" id="ARBA00022496"/>
    </source>
</evidence>
<keyword evidence="2 11" id="KW-0813">Transport</keyword>
<dbReference type="RefSeq" id="WP_221030355.1">
    <property type="nucleotide sequence ID" value="NZ_CP139781.1"/>
</dbReference>
<dbReference type="InterPro" id="IPR039426">
    <property type="entry name" value="TonB-dep_rcpt-like"/>
</dbReference>
<keyword evidence="16" id="KW-0675">Receptor</keyword>
<name>A0ABZ1C7P1_9BACT</name>
<keyword evidence="9 11" id="KW-0472">Membrane</keyword>
<evidence type="ECO:0000256" key="10">
    <source>
        <dbReference type="ARBA" id="ARBA00023237"/>
    </source>
</evidence>
<evidence type="ECO:0000256" key="1">
    <source>
        <dbReference type="ARBA" id="ARBA00004571"/>
    </source>
</evidence>
<evidence type="ECO:0000256" key="7">
    <source>
        <dbReference type="ARBA" id="ARBA00023065"/>
    </source>
</evidence>
<dbReference type="Pfam" id="PF00593">
    <property type="entry name" value="TonB_dep_Rec_b-barrel"/>
    <property type="match status" value="1"/>
</dbReference>
<keyword evidence="4" id="KW-0410">Iron transport</keyword>
<dbReference type="PANTHER" id="PTHR32552:SF81">
    <property type="entry name" value="TONB-DEPENDENT OUTER MEMBRANE RECEPTOR"/>
    <property type="match status" value="1"/>
</dbReference>
<keyword evidence="7" id="KW-0406">Ion transport</keyword>
<proteinExistence type="inferred from homology"/>
<evidence type="ECO:0000256" key="13">
    <source>
        <dbReference type="SAM" id="SignalP"/>
    </source>
</evidence>
<evidence type="ECO:0000256" key="6">
    <source>
        <dbReference type="ARBA" id="ARBA00023004"/>
    </source>
</evidence>
<reference evidence="16 17" key="1">
    <citation type="submission" date="2021-08" db="EMBL/GenBank/DDBJ databases">
        <authorList>
            <person name="Zhang D."/>
            <person name="Zhang A."/>
            <person name="Wang L."/>
        </authorList>
    </citation>
    <scope>NUCLEOTIDE SEQUENCE [LARGE SCALE GENOMIC DNA]</scope>
    <source>
        <strain evidence="16 17">WL0086</strain>
    </source>
</reference>
<gene>
    <name evidence="16" type="ORF">K1X11_021920</name>
</gene>
<keyword evidence="17" id="KW-1185">Reference proteome</keyword>
<evidence type="ECO:0000256" key="3">
    <source>
        <dbReference type="ARBA" id="ARBA00022452"/>
    </source>
</evidence>
<dbReference type="PANTHER" id="PTHR32552">
    <property type="entry name" value="FERRICHROME IRON RECEPTOR-RELATED"/>
    <property type="match status" value="1"/>
</dbReference>